<name>A0A2M7CJC3_9BACT</name>
<dbReference type="GO" id="GO:0003746">
    <property type="term" value="F:translation elongation factor activity"/>
    <property type="evidence" value="ECO:0007669"/>
    <property type="project" value="UniProtKB-KW"/>
</dbReference>
<dbReference type="Pfam" id="PF03449">
    <property type="entry name" value="GreA_GreB_N"/>
    <property type="match status" value="1"/>
</dbReference>
<dbReference type="SUPFAM" id="SSF46557">
    <property type="entry name" value="GreA transcript cleavage protein, N-terminal domain"/>
    <property type="match status" value="1"/>
</dbReference>
<proteinExistence type="inferred from homology"/>
<dbReference type="PIRSF" id="PIRSF006092">
    <property type="entry name" value="GreA_GreB"/>
    <property type="match status" value="1"/>
</dbReference>
<evidence type="ECO:0000256" key="6">
    <source>
        <dbReference type="ARBA" id="ARBA00024916"/>
    </source>
</evidence>
<dbReference type="PROSITE" id="PS00830">
    <property type="entry name" value="GREAB_2"/>
    <property type="match status" value="1"/>
</dbReference>
<reference evidence="13" key="1">
    <citation type="submission" date="2017-09" db="EMBL/GenBank/DDBJ databases">
        <title>Depth-based differentiation of microbial function through sediment-hosted aquifers and enrichment of novel symbionts in the deep terrestrial subsurface.</title>
        <authorList>
            <person name="Probst A.J."/>
            <person name="Ladd B."/>
            <person name="Jarett J.K."/>
            <person name="Geller-Mcgrath D.E."/>
            <person name="Sieber C.M.K."/>
            <person name="Emerson J.B."/>
            <person name="Anantharaman K."/>
            <person name="Thomas B.C."/>
            <person name="Malmstrom R."/>
            <person name="Stieglmeier M."/>
            <person name="Klingl A."/>
            <person name="Woyke T."/>
            <person name="Ryan C.M."/>
            <person name="Banfield J.F."/>
        </authorList>
    </citation>
    <scope>NUCLEOTIDE SEQUENCE [LARGE SCALE GENOMIC DNA]</scope>
</reference>
<dbReference type="AlphaFoldDB" id="A0A2M7CJC3"/>
<protein>
    <recommendedName>
        <fullName evidence="2 8">Transcription elongation factor GreA</fullName>
    </recommendedName>
    <alternativeName>
        <fullName evidence="7 8">Transcript cleavage factor GreA</fullName>
    </alternativeName>
</protein>
<keyword evidence="3 8" id="KW-0805">Transcription regulation</keyword>
<dbReference type="InterPro" id="IPR036805">
    <property type="entry name" value="Tscrpt_elong_fac_GreA/B_N_sf"/>
</dbReference>
<dbReference type="Gene3D" id="1.10.287.180">
    <property type="entry name" value="Transcription elongation factor, GreA/GreB, N-terminal domain"/>
    <property type="match status" value="1"/>
</dbReference>
<dbReference type="NCBIfam" id="NF001263">
    <property type="entry name" value="PRK00226.1-4"/>
    <property type="match status" value="1"/>
</dbReference>
<dbReference type="InterPro" id="IPR023459">
    <property type="entry name" value="Tscrpt_elong_fac_GreA/B_fam"/>
</dbReference>
<keyword evidence="5 8" id="KW-0804">Transcription</keyword>
<dbReference type="GO" id="GO:0070063">
    <property type="term" value="F:RNA polymerase binding"/>
    <property type="evidence" value="ECO:0007669"/>
    <property type="project" value="InterPro"/>
</dbReference>
<dbReference type="PANTHER" id="PTHR30437">
    <property type="entry name" value="TRANSCRIPTION ELONGATION FACTOR GREA"/>
    <property type="match status" value="1"/>
</dbReference>
<organism evidence="12 13">
    <name type="scientific">Candidatus Berkelbacteria bacterium CG03_land_8_20_14_0_80_40_36</name>
    <dbReference type="NCBI Taxonomy" id="1974509"/>
    <lineage>
        <taxon>Bacteria</taxon>
        <taxon>Candidatus Berkelbacteria</taxon>
    </lineage>
</organism>
<dbReference type="NCBIfam" id="TIGR01462">
    <property type="entry name" value="greA"/>
    <property type="match status" value="1"/>
</dbReference>
<dbReference type="Gene3D" id="3.10.50.30">
    <property type="entry name" value="Transcription elongation factor, GreA/GreB, C-terminal domain"/>
    <property type="match status" value="1"/>
</dbReference>
<dbReference type="InterPro" id="IPR006359">
    <property type="entry name" value="Tscrpt_elong_fac_GreA"/>
</dbReference>
<keyword evidence="4 8" id="KW-0238">DNA-binding</keyword>
<dbReference type="SUPFAM" id="SSF54534">
    <property type="entry name" value="FKBP-like"/>
    <property type="match status" value="1"/>
</dbReference>
<dbReference type="PROSITE" id="PS00829">
    <property type="entry name" value="GREAB_1"/>
    <property type="match status" value="1"/>
</dbReference>
<gene>
    <name evidence="8" type="primary">greA</name>
    <name evidence="12" type="ORF">COS38_00100</name>
</gene>
<sequence length="152" mass="16585">MNKIKITKSGFQKLASELENLKKVKRPEVIKRIAAARELGDLSENADYDDARDEQSFIEGRIFDLEKQLKNCEITSGTNGSSEVVLGSKVVVKANGQKMVFEIVGATEADPMNNKISDKSPIGSALIGTKINDAVAVQTPRGTQTYTVLKIE</sequence>
<evidence type="ECO:0000259" key="11">
    <source>
        <dbReference type="Pfam" id="PF03449"/>
    </source>
</evidence>
<dbReference type="InterPro" id="IPR022691">
    <property type="entry name" value="Tscrpt_elong_fac_GreA/B_N"/>
</dbReference>
<comment type="function">
    <text evidence="6 8 9">Necessary for efficient RNA polymerase transcription elongation past template-encoded arresting sites. The arresting sites in DNA have the property of trapping a certain fraction of elongating RNA polymerases that pass through, resulting in locked ternary complexes. Cleavage of the nascent transcript by cleavage factors such as GreA or GreB allows the resumption of elongation from the new 3'terminus. GreA releases sequences of 2 to 3 nucleotides.</text>
</comment>
<evidence type="ECO:0000256" key="2">
    <source>
        <dbReference type="ARBA" id="ARBA00013729"/>
    </source>
</evidence>
<evidence type="ECO:0000256" key="7">
    <source>
        <dbReference type="ARBA" id="ARBA00030776"/>
    </source>
</evidence>
<evidence type="ECO:0000259" key="10">
    <source>
        <dbReference type="Pfam" id="PF01272"/>
    </source>
</evidence>
<evidence type="ECO:0000256" key="4">
    <source>
        <dbReference type="ARBA" id="ARBA00023125"/>
    </source>
</evidence>
<accession>A0A2M7CJC3</accession>
<dbReference type="InterPro" id="IPR001437">
    <property type="entry name" value="Tscrpt_elong_fac_GreA/B_C"/>
</dbReference>
<dbReference type="EMBL" id="PEUM01000004">
    <property type="protein sequence ID" value="PIV25724.1"/>
    <property type="molecule type" value="Genomic_DNA"/>
</dbReference>
<dbReference type="GO" id="GO:0006354">
    <property type="term" value="P:DNA-templated transcription elongation"/>
    <property type="evidence" value="ECO:0007669"/>
    <property type="project" value="TreeGrafter"/>
</dbReference>
<evidence type="ECO:0000256" key="9">
    <source>
        <dbReference type="RuleBase" id="RU000556"/>
    </source>
</evidence>
<dbReference type="PANTHER" id="PTHR30437:SF4">
    <property type="entry name" value="TRANSCRIPTION ELONGATION FACTOR GREA"/>
    <property type="match status" value="1"/>
</dbReference>
<dbReference type="HAMAP" id="MF_00105">
    <property type="entry name" value="GreA_GreB"/>
    <property type="match status" value="1"/>
</dbReference>
<comment type="similarity">
    <text evidence="1 8 9">Belongs to the GreA/GreB family.</text>
</comment>
<dbReference type="FunFam" id="1.10.287.180:FF:000001">
    <property type="entry name" value="Transcription elongation factor GreA"/>
    <property type="match status" value="1"/>
</dbReference>
<keyword evidence="12" id="KW-0251">Elongation factor</keyword>
<dbReference type="Pfam" id="PF01272">
    <property type="entry name" value="GreA_GreB"/>
    <property type="match status" value="1"/>
</dbReference>
<keyword evidence="12" id="KW-0648">Protein biosynthesis</keyword>
<evidence type="ECO:0000313" key="12">
    <source>
        <dbReference type="EMBL" id="PIV25724.1"/>
    </source>
</evidence>
<evidence type="ECO:0000256" key="3">
    <source>
        <dbReference type="ARBA" id="ARBA00023015"/>
    </source>
</evidence>
<comment type="caution">
    <text evidence="12">The sequence shown here is derived from an EMBL/GenBank/DDBJ whole genome shotgun (WGS) entry which is preliminary data.</text>
</comment>
<dbReference type="GO" id="GO:0032784">
    <property type="term" value="P:regulation of DNA-templated transcription elongation"/>
    <property type="evidence" value="ECO:0007669"/>
    <property type="project" value="UniProtKB-UniRule"/>
</dbReference>
<evidence type="ECO:0000256" key="8">
    <source>
        <dbReference type="HAMAP-Rule" id="MF_00105"/>
    </source>
</evidence>
<feature type="domain" description="Transcription elongation factor GreA/GreB N-terminal" evidence="11">
    <location>
        <begin position="5"/>
        <end position="74"/>
    </location>
</feature>
<evidence type="ECO:0000313" key="13">
    <source>
        <dbReference type="Proteomes" id="UP000229966"/>
    </source>
</evidence>
<evidence type="ECO:0000256" key="5">
    <source>
        <dbReference type="ARBA" id="ARBA00023163"/>
    </source>
</evidence>
<dbReference type="InterPro" id="IPR036953">
    <property type="entry name" value="GreA/GreB_C_sf"/>
</dbReference>
<feature type="domain" description="Transcription elongation factor GreA/GreB C-terminal" evidence="10">
    <location>
        <begin position="82"/>
        <end position="152"/>
    </location>
</feature>
<evidence type="ECO:0000256" key="1">
    <source>
        <dbReference type="ARBA" id="ARBA00008213"/>
    </source>
</evidence>
<dbReference type="InterPro" id="IPR018151">
    <property type="entry name" value="TF_GreA/GreB_CS"/>
</dbReference>
<dbReference type="GO" id="GO:0003677">
    <property type="term" value="F:DNA binding"/>
    <property type="evidence" value="ECO:0007669"/>
    <property type="project" value="UniProtKB-UniRule"/>
</dbReference>
<dbReference type="InterPro" id="IPR028624">
    <property type="entry name" value="Tscrpt_elong_fac_GreA/B"/>
</dbReference>
<dbReference type="FunFam" id="3.10.50.30:FF:000001">
    <property type="entry name" value="Transcription elongation factor GreA"/>
    <property type="match status" value="1"/>
</dbReference>
<dbReference type="Proteomes" id="UP000229966">
    <property type="component" value="Unassembled WGS sequence"/>
</dbReference>